<evidence type="ECO:0000313" key="1">
    <source>
        <dbReference type="EMBL" id="OXR46677.1"/>
    </source>
</evidence>
<dbReference type="AlphaFoldDB" id="A0A231HD87"/>
<accession>A0A231HD87</accession>
<name>A0A231HD87_9NOCA</name>
<dbReference type="Proteomes" id="UP000215506">
    <property type="component" value="Unassembled WGS sequence"/>
</dbReference>
<keyword evidence="2" id="KW-1185">Reference proteome</keyword>
<comment type="caution">
    <text evidence="1">The sequence shown here is derived from an EMBL/GenBank/DDBJ whole genome shotgun (WGS) entry which is preliminary data.</text>
</comment>
<dbReference type="EMBL" id="NGAF01000002">
    <property type="protein sequence ID" value="OXR46677.1"/>
    <property type="molecule type" value="Genomic_DNA"/>
</dbReference>
<sequence>MTLITPSNPPTQLALQRLLSGLDSVITWVDINGNTEPLSGGLAPTEMGGYGEGLQLVDIKGLGAPFKHIDQQGAHQDGATWLDAPYDPIEIDMTLVAFGRDQIARRRVFRRWMDGWDAKRTGRLWWFTAELGHWWIDLRLLQEMRDTLAAGDARSVKFAWAARGDFPFWSSYDSISTKLVASNATTLADPAGNAAPNFMQVSNRGDQDSWTIILCHGPGTFTIGDNGGPRRITLPLNAGELARIETLPNRRTVVEVNTGANIYPRLVGRFSTPIAAGATVRIPITVTGAQAGVTSAVASLTPLRKWPE</sequence>
<protein>
    <submittedName>
        <fullName evidence="1">Uncharacterized protein</fullName>
    </submittedName>
</protein>
<organism evidence="1 2">
    <name type="scientific">Nocardia cerradoensis</name>
    <dbReference type="NCBI Taxonomy" id="85688"/>
    <lineage>
        <taxon>Bacteria</taxon>
        <taxon>Bacillati</taxon>
        <taxon>Actinomycetota</taxon>
        <taxon>Actinomycetes</taxon>
        <taxon>Mycobacteriales</taxon>
        <taxon>Nocardiaceae</taxon>
        <taxon>Nocardia</taxon>
    </lineage>
</organism>
<gene>
    <name evidence="1" type="ORF">B7C42_01652</name>
</gene>
<evidence type="ECO:0000313" key="2">
    <source>
        <dbReference type="Proteomes" id="UP000215506"/>
    </source>
</evidence>
<dbReference type="RefSeq" id="WP_094024807.1">
    <property type="nucleotide sequence ID" value="NZ_NGAF01000002.1"/>
</dbReference>
<proteinExistence type="predicted"/>
<reference evidence="1 2" key="1">
    <citation type="submission" date="2017-07" db="EMBL/GenBank/DDBJ databases">
        <title>First draft Genome Sequence of Nocardia cerradoensis isolated from human infection.</title>
        <authorList>
            <person name="Carrasco G."/>
        </authorList>
    </citation>
    <scope>NUCLEOTIDE SEQUENCE [LARGE SCALE GENOMIC DNA]</scope>
    <source>
        <strain evidence="1 2">CNM20130759</strain>
    </source>
</reference>